<evidence type="ECO:0000313" key="1">
    <source>
        <dbReference type="EMBL" id="CAG8822947.1"/>
    </source>
</evidence>
<reference evidence="1 2" key="1">
    <citation type="submission" date="2021-06" db="EMBL/GenBank/DDBJ databases">
        <authorList>
            <person name="Kallberg Y."/>
            <person name="Tangrot J."/>
            <person name="Rosling A."/>
        </authorList>
    </citation>
    <scope>NUCLEOTIDE SEQUENCE [LARGE SCALE GENOMIC DNA]</scope>
    <source>
        <strain evidence="1 2">120-4 pot B 10/14</strain>
    </source>
</reference>
<organism evidence="1 2">
    <name type="scientific">Gigaspora margarita</name>
    <dbReference type="NCBI Taxonomy" id="4874"/>
    <lineage>
        <taxon>Eukaryota</taxon>
        <taxon>Fungi</taxon>
        <taxon>Fungi incertae sedis</taxon>
        <taxon>Mucoromycota</taxon>
        <taxon>Glomeromycotina</taxon>
        <taxon>Glomeromycetes</taxon>
        <taxon>Diversisporales</taxon>
        <taxon>Gigasporaceae</taxon>
        <taxon>Gigaspora</taxon>
    </lineage>
</organism>
<accession>A0ABN7W9A3</accession>
<name>A0ABN7W9A3_GIGMA</name>
<dbReference type="EMBL" id="CAJVQB010035716">
    <property type="protein sequence ID" value="CAG8822947.1"/>
    <property type="molecule type" value="Genomic_DNA"/>
</dbReference>
<dbReference type="Proteomes" id="UP000789901">
    <property type="component" value="Unassembled WGS sequence"/>
</dbReference>
<sequence length="59" mass="7113">MSNFENQCLKFSNSEREVISVLIENYKFQERESEILDNIIMGFKEWTFCEQTETIGYYS</sequence>
<comment type="caution">
    <text evidence="1">The sequence shown here is derived from an EMBL/GenBank/DDBJ whole genome shotgun (WGS) entry which is preliminary data.</text>
</comment>
<keyword evidence="2" id="KW-1185">Reference proteome</keyword>
<gene>
    <name evidence="1" type="ORF">GMARGA_LOCUS28214</name>
</gene>
<feature type="non-terminal residue" evidence="1">
    <location>
        <position position="59"/>
    </location>
</feature>
<protein>
    <submittedName>
        <fullName evidence="1">3399_t:CDS:1</fullName>
    </submittedName>
</protein>
<proteinExistence type="predicted"/>
<evidence type="ECO:0000313" key="2">
    <source>
        <dbReference type="Proteomes" id="UP000789901"/>
    </source>
</evidence>